<feature type="compositionally biased region" description="Polar residues" evidence="1">
    <location>
        <begin position="89"/>
        <end position="98"/>
    </location>
</feature>
<keyword evidence="3" id="KW-1185">Reference proteome</keyword>
<comment type="caution">
    <text evidence="2">The sequence shown here is derived from an EMBL/GenBank/DDBJ whole genome shotgun (WGS) entry which is preliminary data.</text>
</comment>
<evidence type="ECO:0000313" key="2">
    <source>
        <dbReference type="EMBL" id="KAF9506465.1"/>
    </source>
</evidence>
<dbReference type="Proteomes" id="UP000886523">
    <property type="component" value="Unassembled WGS sequence"/>
</dbReference>
<protein>
    <submittedName>
        <fullName evidence="2">Uncharacterized protein</fullName>
    </submittedName>
</protein>
<dbReference type="AlphaFoldDB" id="A0A9P6AIG9"/>
<evidence type="ECO:0000313" key="3">
    <source>
        <dbReference type="Proteomes" id="UP000886523"/>
    </source>
</evidence>
<accession>A0A9P6AIG9</accession>
<reference evidence="2" key="1">
    <citation type="journal article" date="2020" name="Nat. Commun.">
        <title>Large-scale genome sequencing of mycorrhizal fungi provides insights into the early evolution of symbiotic traits.</title>
        <authorList>
            <person name="Miyauchi S."/>
            <person name="Kiss E."/>
            <person name="Kuo A."/>
            <person name="Drula E."/>
            <person name="Kohler A."/>
            <person name="Sanchez-Garcia M."/>
            <person name="Morin E."/>
            <person name="Andreopoulos B."/>
            <person name="Barry K.W."/>
            <person name="Bonito G."/>
            <person name="Buee M."/>
            <person name="Carver A."/>
            <person name="Chen C."/>
            <person name="Cichocki N."/>
            <person name="Clum A."/>
            <person name="Culley D."/>
            <person name="Crous P.W."/>
            <person name="Fauchery L."/>
            <person name="Girlanda M."/>
            <person name="Hayes R.D."/>
            <person name="Keri Z."/>
            <person name="LaButti K."/>
            <person name="Lipzen A."/>
            <person name="Lombard V."/>
            <person name="Magnuson J."/>
            <person name="Maillard F."/>
            <person name="Murat C."/>
            <person name="Nolan M."/>
            <person name="Ohm R.A."/>
            <person name="Pangilinan J."/>
            <person name="Pereira M.F."/>
            <person name="Perotto S."/>
            <person name="Peter M."/>
            <person name="Pfister S."/>
            <person name="Riley R."/>
            <person name="Sitrit Y."/>
            <person name="Stielow J.B."/>
            <person name="Szollosi G."/>
            <person name="Zifcakova L."/>
            <person name="Stursova M."/>
            <person name="Spatafora J.W."/>
            <person name="Tedersoo L."/>
            <person name="Vaario L.M."/>
            <person name="Yamada A."/>
            <person name="Yan M."/>
            <person name="Wang P."/>
            <person name="Xu J."/>
            <person name="Bruns T."/>
            <person name="Baldrian P."/>
            <person name="Vilgalys R."/>
            <person name="Dunand C."/>
            <person name="Henrissat B."/>
            <person name="Grigoriev I.V."/>
            <person name="Hibbett D."/>
            <person name="Nagy L.G."/>
            <person name="Martin F.M."/>
        </authorList>
    </citation>
    <scope>NUCLEOTIDE SEQUENCE</scope>
    <source>
        <strain evidence="2">UP504</strain>
    </source>
</reference>
<organism evidence="2 3">
    <name type="scientific">Hydnum rufescens UP504</name>
    <dbReference type="NCBI Taxonomy" id="1448309"/>
    <lineage>
        <taxon>Eukaryota</taxon>
        <taxon>Fungi</taxon>
        <taxon>Dikarya</taxon>
        <taxon>Basidiomycota</taxon>
        <taxon>Agaricomycotina</taxon>
        <taxon>Agaricomycetes</taxon>
        <taxon>Cantharellales</taxon>
        <taxon>Hydnaceae</taxon>
        <taxon>Hydnum</taxon>
    </lineage>
</organism>
<dbReference type="EMBL" id="MU129110">
    <property type="protein sequence ID" value="KAF9506465.1"/>
    <property type="molecule type" value="Genomic_DNA"/>
</dbReference>
<evidence type="ECO:0000256" key="1">
    <source>
        <dbReference type="SAM" id="MobiDB-lite"/>
    </source>
</evidence>
<name>A0A9P6AIG9_9AGAM</name>
<proteinExistence type="predicted"/>
<gene>
    <name evidence="2" type="ORF">BS47DRAFT_1367366</name>
</gene>
<feature type="region of interest" description="Disordered" evidence="1">
    <location>
        <begin position="89"/>
        <end position="147"/>
    </location>
</feature>
<sequence length="196" mass="21796">MHGSNWAEVSLEHNPGIPYSHRLYISGWPSKSEFPSVLGLIVSSLQTEHWTNLWNQLFAVEEHKCLVVKQLDIPATDWHEYIGKQKSVASGNVGTSGEQAREAGKRRKRKEVPGGGSGKGKRRKVLSNPIIDEDESPEPLVGGESPEPLVGGSCLERQVQTTTPVDAGVWSYEILAWFRDPNENLRARVRVQTTKC</sequence>